<dbReference type="AlphaFoldDB" id="J9FB36"/>
<sequence>MKMKKNGKHLVIRVQTKYREGHPKEGKDAGFLHEIATGMKVHFIHEGNTEIEKLYTKLAKHKKGKRTAVLPVTYVDEAGNEILHREFIRIQKITICYDPLNFKKYDTLEGHKIPICHIQVDDREIHNADNVSDNSGLSRQDFNDWFFKSRRAVDYFEGYVLHFTKAFNY</sequence>
<protein>
    <submittedName>
        <fullName evidence="1">Uncharacterized protein</fullName>
    </submittedName>
</protein>
<gene>
    <name evidence="1" type="ORF">EVA_19797</name>
</gene>
<evidence type="ECO:0000313" key="1">
    <source>
        <dbReference type="EMBL" id="EJW92101.1"/>
    </source>
</evidence>
<reference evidence="1" key="1">
    <citation type="journal article" date="2012" name="PLoS ONE">
        <title>Gene sets for utilization of primary and secondary nutrition supplies in the distal gut of endangered iberian lynx.</title>
        <authorList>
            <person name="Alcaide M."/>
            <person name="Messina E."/>
            <person name="Richter M."/>
            <person name="Bargiela R."/>
            <person name="Peplies J."/>
            <person name="Huws S.A."/>
            <person name="Newbold C.J."/>
            <person name="Golyshin P.N."/>
            <person name="Simon M.A."/>
            <person name="Lopez G."/>
            <person name="Yakimov M.M."/>
            <person name="Ferrer M."/>
        </authorList>
    </citation>
    <scope>NUCLEOTIDE SEQUENCE</scope>
</reference>
<dbReference type="EMBL" id="AMCI01007758">
    <property type="protein sequence ID" value="EJW92101.1"/>
    <property type="molecule type" value="Genomic_DNA"/>
</dbReference>
<name>J9FB36_9ZZZZ</name>
<organism evidence="1">
    <name type="scientific">gut metagenome</name>
    <dbReference type="NCBI Taxonomy" id="749906"/>
    <lineage>
        <taxon>unclassified sequences</taxon>
        <taxon>metagenomes</taxon>
        <taxon>organismal metagenomes</taxon>
    </lineage>
</organism>
<proteinExistence type="predicted"/>
<accession>J9FB36</accession>
<comment type="caution">
    <text evidence="1">The sequence shown here is derived from an EMBL/GenBank/DDBJ whole genome shotgun (WGS) entry which is preliminary data.</text>
</comment>